<dbReference type="GO" id="GO:0005634">
    <property type="term" value="C:nucleus"/>
    <property type="evidence" value="ECO:0007669"/>
    <property type="project" value="InterPro"/>
</dbReference>
<dbReference type="Pfam" id="PF02820">
    <property type="entry name" value="MBT"/>
    <property type="match status" value="4"/>
</dbReference>
<dbReference type="GO" id="GO:0045892">
    <property type="term" value="P:negative regulation of DNA-templated transcription"/>
    <property type="evidence" value="ECO:0007669"/>
    <property type="project" value="TreeGrafter"/>
</dbReference>
<evidence type="ECO:0000256" key="3">
    <source>
        <dbReference type="SAM" id="MobiDB-lite"/>
    </source>
</evidence>
<proteinExistence type="predicted"/>
<reference evidence="4" key="1">
    <citation type="submission" date="2021-06" db="EMBL/GenBank/DDBJ databases">
        <authorList>
            <person name="Hodson N. C."/>
            <person name="Mongue J. A."/>
            <person name="Jaron S. K."/>
        </authorList>
    </citation>
    <scope>NUCLEOTIDE SEQUENCE</scope>
</reference>
<dbReference type="InterPro" id="IPR004092">
    <property type="entry name" value="Mbt"/>
</dbReference>
<dbReference type="SMART" id="SM00561">
    <property type="entry name" value="MBT"/>
    <property type="match status" value="3"/>
</dbReference>
<feature type="region of interest" description="Disordered" evidence="3">
    <location>
        <begin position="437"/>
        <end position="474"/>
    </location>
</feature>
<dbReference type="InterPro" id="IPR050548">
    <property type="entry name" value="PcG_chromatin_remod_factors"/>
</dbReference>
<dbReference type="PANTHER" id="PTHR12247">
    <property type="entry name" value="POLYCOMB GROUP PROTEIN"/>
    <property type="match status" value="1"/>
</dbReference>
<comment type="caution">
    <text evidence="4">The sequence shown here is derived from an EMBL/GenBank/DDBJ whole genome shotgun (WGS) entry which is preliminary data.</text>
</comment>
<dbReference type="Proteomes" id="UP000708208">
    <property type="component" value="Unassembled WGS sequence"/>
</dbReference>
<dbReference type="GO" id="GO:0003682">
    <property type="term" value="F:chromatin binding"/>
    <property type="evidence" value="ECO:0007669"/>
    <property type="project" value="TreeGrafter"/>
</dbReference>
<dbReference type="EMBL" id="CAJVCH010562632">
    <property type="protein sequence ID" value="CAG7831910.1"/>
    <property type="molecule type" value="Genomic_DNA"/>
</dbReference>
<dbReference type="CDD" id="cd20099">
    <property type="entry name" value="MBT_dSfmbt-like_rpt3"/>
    <property type="match status" value="1"/>
</dbReference>
<keyword evidence="1" id="KW-0677">Repeat</keyword>
<evidence type="ECO:0000256" key="2">
    <source>
        <dbReference type="PROSITE-ProRule" id="PRU00459"/>
    </source>
</evidence>
<evidence type="ECO:0000256" key="1">
    <source>
        <dbReference type="ARBA" id="ARBA00022737"/>
    </source>
</evidence>
<gene>
    <name evidence="4" type="ORF">AFUS01_LOCUS41629</name>
</gene>
<feature type="repeat" description="MBT" evidence="2">
    <location>
        <begin position="211"/>
        <end position="331"/>
    </location>
</feature>
<dbReference type="CDD" id="cd20098">
    <property type="entry name" value="MBT_dSfmbt-like_rpt2"/>
    <property type="match status" value="1"/>
</dbReference>
<dbReference type="PROSITE" id="PS51079">
    <property type="entry name" value="MBT"/>
    <property type="match status" value="2"/>
</dbReference>
<accession>A0A8J2LDE9</accession>
<sequence>MVLRYVRRHFKPLLGIKGLWTFRHTPLAMYWAKLALKDMLVETVLKDENLPPDVTNAHWIAHVVSYAGYLAKIRYEGYDTNDDSKTHWVHFCKDLYRIGYCADNHLPIVPPLNVIQQKQEWREWIIKRVTGGYTMHALTQQLIAYDNDTQLRKGTEVEVLDKFSISRMRVGYVKEVIGHRVHVRYWDTDADDQDLSNSFWCHEQSDAINVVGWSKTVGHAISAPAGYDPAEIGNSSVIKKNPGVNIQVGMKLEAVDPLKLSAISAATVVKVLKHGYLMVHIDSAGHALTQTYRGVESDANHGNNRFCYHVTSPLIFPCGFCKENNIELQPPIEFKTDNFDWNEYFKATGAKPLPLKDLEKEVIDHGFTEGAKLEAVDVMEPNLICVATVKRVIGRLLRIGFDGWEDNYDQWADATSCDLFPIGWCQLMNYDLQPPHVENQEPGLKPVSPGVKRIKSKSGTASRSKRQSATSSSD</sequence>
<evidence type="ECO:0000313" key="5">
    <source>
        <dbReference type="Proteomes" id="UP000708208"/>
    </source>
</evidence>
<dbReference type="CDD" id="cd20100">
    <property type="entry name" value="MBT_dSfmbt-like_rpt4"/>
    <property type="match status" value="1"/>
</dbReference>
<dbReference type="GO" id="GO:0042393">
    <property type="term" value="F:histone binding"/>
    <property type="evidence" value="ECO:0007669"/>
    <property type="project" value="TreeGrafter"/>
</dbReference>
<feature type="repeat" description="MBT" evidence="2">
    <location>
        <begin position="339"/>
        <end position="435"/>
    </location>
</feature>
<dbReference type="PANTHER" id="PTHR12247:SF131">
    <property type="entry name" value="LD05287P"/>
    <property type="match status" value="1"/>
</dbReference>
<name>A0A8J2LDE9_9HEXA</name>
<evidence type="ECO:0000313" key="4">
    <source>
        <dbReference type="EMBL" id="CAG7831910.1"/>
    </source>
</evidence>
<protein>
    <submittedName>
        <fullName evidence="4">Uncharacterized protein</fullName>
    </submittedName>
</protein>
<dbReference type="AlphaFoldDB" id="A0A8J2LDE9"/>
<dbReference type="OrthoDB" id="5800688at2759"/>
<keyword evidence="5" id="KW-1185">Reference proteome</keyword>
<dbReference type="CDD" id="cd20097">
    <property type="entry name" value="MBT_dSfmbt-like_rpt1"/>
    <property type="match status" value="1"/>
</dbReference>
<organism evidence="4 5">
    <name type="scientific">Allacma fusca</name>
    <dbReference type="NCBI Taxonomy" id="39272"/>
    <lineage>
        <taxon>Eukaryota</taxon>
        <taxon>Metazoa</taxon>
        <taxon>Ecdysozoa</taxon>
        <taxon>Arthropoda</taxon>
        <taxon>Hexapoda</taxon>
        <taxon>Collembola</taxon>
        <taxon>Symphypleona</taxon>
        <taxon>Sminthuridae</taxon>
        <taxon>Allacma</taxon>
    </lineage>
</organism>